<dbReference type="AlphaFoldDB" id="A0A4R6PI17"/>
<comment type="cofactor">
    <cofactor evidence="1">
        <name>Fe(2+)</name>
        <dbReference type="ChEBI" id="CHEBI:29033"/>
    </cofactor>
</comment>
<dbReference type="Gene3D" id="3.60.130.10">
    <property type="entry name" value="Clavaminate synthase-like"/>
    <property type="match status" value="1"/>
</dbReference>
<dbReference type="InterPro" id="IPR003819">
    <property type="entry name" value="TauD/TfdA-like"/>
</dbReference>
<dbReference type="PANTHER" id="PTHR10696:SF56">
    <property type="entry name" value="TAUD_TFDA-LIKE DOMAIN-CONTAINING PROTEIN"/>
    <property type="match status" value="1"/>
</dbReference>
<keyword evidence="2" id="KW-0560">Oxidoreductase</keyword>
<evidence type="ECO:0000256" key="3">
    <source>
        <dbReference type="ARBA" id="ARBA00023004"/>
    </source>
</evidence>
<dbReference type="GO" id="GO:0017000">
    <property type="term" value="P:antibiotic biosynthetic process"/>
    <property type="evidence" value="ECO:0007669"/>
    <property type="project" value="UniProtKB-KW"/>
</dbReference>
<dbReference type="EMBL" id="SNXK01000004">
    <property type="protein sequence ID" value="TDP37671.1"/>
    <property type="molecule type" value="Genomic_DNA"/>
</dbReference>
<dbReference type="Pfam" id="PF02668">
    <property type="entry name" value="TauD"/>
    <property type="match status" value="1"/>
</dbReference>
<name>A0A4R6PI17_NOCIG</name>
<evidence type="ECO:0000256" key="4">
    <source>
        <dbReference type="ARBA" id="ARBA00023194"/>
    </source>
</evidence>
<keyword evidence="6" id="KW-0223">Dioxygenase</keyword>
<dbReference type="InterPro" id="IPR042098">
    <property type="entry name" value="TauD-like_sf"/>
</dbReference>
<evidence type="ECO:0000256" key="1">
    <source>
        <dbReference type="ARBA" id="ARBA00001954"/>
    </source>
</evidence>
<dbReference type="Proteomes" id="UP000295087">
    <property type="component" value="Unassembled WGS sequence"/>
</dbReference>
<comment type="caution">
    <text evidence="6">The sequence shown here is derived from an EMBL/GenBank/DDBJ whole genome shotgun (WGS) entry which is preliminary data.</text>
</comment>
<reference evidence="6 7" key="1">
    <citation type="submission" date="2019-03" db="EMBL/GenBank/DDBJ databases">
        <title>Genomic Encyclopedia of Type Strains, Phase IV (KMG-IV): sequencing the most valuable type-strain genomes for metagenomic binning, comparative biology and taxonomic classification.</title>
        <authorList>
            <person name="Goeker M."/>
        </authorList>
    </citation>
    <scope>NUCLEOTIDE SEQUENCE [LARGE SCALE GENOMIC DNA]</scope>
    <source>
        <strain evidence="6 7">DSM 44496</strain>
    </source>
</reference>
<evidence type="ECO:0000256" key="2">
    <source>
        <dbReference type="ARBA" id="ARBA00023002"/>
    </source>
</evidence>
<feature type="domain" description="TauD/TfdA-like" evidence="5">
    <location>
        <begin position="26"/>
        <end position="256"/>
    </location>
</feature>
<dbReference type="SUPFAM" id="SSF51197">
    <property type="entry name" value="Clavaminate synthase-like"/>
    <property type="match status" value="1"/>
</dbReference>
<proteinExistence type="predicted"/>
<evidence type="ECO:0000259" key="5">
    <source>
        <dbReference type="Pfam" id="PF02668"/>
    </source>
</evidence>
<evidence type="ECO:0000313" key="7">
    <source>
        <dbReference type="Proteomes" id="UP000295087"/>
    </source>
</evidence>
<sequence>MKGMPVQTTTDMRELAEHARCDRSPRSRYRDKLEQYGFVVLESDGNECLTLEDIMASLGEPVEYGYGTKLIQEQRPQTNNSQFRTGAIPMHADGFFNADGVRYIGLECLEAPPTGGETLIATSSSFFASAPSDLVARLRDIEIEYRSNVSGFYNERPDGNLVVAPIQVDPVTGGDALRMGVDYPEDPTRNFQASVVGYTRKQSLALFEQLDTVFCRPEVTYAHRWEVGQILIMDNLRVVHGRSAYPVDAPRKMVRISVS</sequence>
<accession>A0A4R6PI17</accession>
<keyword evidence="4" id="KW-0045">Antibiotic biosynthesis</keyword>
<evidence type="ECO:0000313" key="6">
    <source>
        <dbReference type="EMBL" id="TDP37671.1"/>
    </source>
</evidence>
<protein>
    <submittedName>
        <fullName evidence="6">TfdA family taurine catabolism dioxygenase TauD</fullName>
    </submittedName>
</protein>
<keyword evidence="7" id="KW-1185">Reference proteome</keyword>
<dbReference type="PANTHER" id="PTHR10696">
    <property type="entry name" value="GAMMA-BUTYROBETAINE HYDROXYLASE-RELATED"/>
    <property type="match status" value="1"/>
</dbReference>
<keyword evidence="3" id="KW-0408">Iron</keyword>
<gene>
    <name evidence="6" type="ORF">DFR75_10421</name>
</gene>
<dbReference type="GO" id="GO:0051213">
    <property type="term" value="F:dioxygenase activity"/>
    <property type="evidence" value="ECO:0007669"/>
    <property type="project" value="UniProtKB-KW"/>
</dbReference>
<organism evidence="6 7">
    <name type="scientific">Nocardia ignorata</name>
    <dbReference type="NCBI Taxonomy" id="145285"/>
    <lineage>
        <taxon>Bacteria</taxon>
        <taxon>Bacillati</taxon>
        <taxon>Actinomycetota</taxon>
        <taxon>Actinomycetes</taxon>
        <taxon>Mycobacteriales</taxon>
        <taxon>Nocardiaceae</taxon>
        <taxon>Nocardia</taxon>
    </lineage>
</organism>
<dbReference type="InterPro" id="IPR050411">
    <property type="entry name" value="AlphaKG_dependent_hydroxylases"/>
</dbReference>